<dbReference type="InterPro" id="IPR032675">
    <property type="entry name" value="LRR_dom_sf"/>
</dbReference>
<reference evidence="2" key="1">
    <citation type="submission" date="2023-03" db="EMBL/GenBank/DDBJ databases">
        <title>Mating type loci evolution in Malassezia.</title>
        <authorList>
            <person name="Coelho M.A."/>
        </authorList>
    </citation>
    <scope>NUCLEOTIDE SEQUENCE</scope>
    <source>
        <strain evidence="2">CBS 12830</strain>
    </source>
</reference>
<evidence type="ECO:0000313" key="3">
    <source>
        <dbReference type="Proteomes" id="UP001214415"/>
    </source>
</evidence>
<keyword evidence="3" id="KW-1185">Reference proteome</keyword>
<organism evidence="2 3">
    <name type="scientific">Malassezia equina</name>
    <dbReference type="NCBI Taxonomy" id="1381935"/>
    <lineage>
        <taxon>Eukaryota</taxon>
        <taxon>Fungi</taxon>
        <taxon>Dikarya</taxon>
        <taxon>Basidiomycota</taxon>
        <taxon>Ustilaginomycotina</taxon>
        <taxon>Malasseziomycetes</taxon>
        <taxon>Malasseziales</taxon>
        <taxon>Malasseziaceae</taxon>
        <taxon>Malassezia</taxon>
    </lineage>
</organism>
<dbReference type="EMBL" id="CP119900">
    <property type="protein sequence ID" value="WFD21916.1"/>
    <property type="molecule type" value="Genomic_DNA"/>
</dbReference>
<accession>A0AAF0EFV1</accession>
<dbReference type="AlphaFoldDB" id="A0AAF0EFV1"/>
<dbReference type="Proteomes" id="UP001214415">
    <property type="component" value="Chromosome 1"/>
</dbReference>
<dbReference type="SUPFAM" id="SSF52047">
    <property type="entry name" value="RNI-like"/>
    <property type="match status" value="1"/>
</dbReference>
<dbReference type="PANTHER" id="PTHR13318">
    <property type="entry name" value="PARTNER OF PAIRED, ISOFORM B-RELATED"/>
    <property type="match status" value="1"/>
</dbReference>
<dbReference type="Gene3D" id="3.80.10.10">
    <property type="entry name" value="Ribonuclease Inhibitor"/>
    <property type="match status" value="2"/>
</dbReference>
<dbReference type="GO" id="GO:0031146">
    <property type="term" value="P:SCF-dependent proteasomal ubiquitin-dependent protein catabolic process"/>
    <property type="evidence" value="ECO:0007669"/>
    <property type="project" value="TreeGrafter"/>
</dbReference>
<proteinExistence type="predicted"/>
<gene>
    <name evidence="2" type="ORF">MEQU1_000575</name>
</gene>
<evidence type="ECO:0000256" key="1">
    <source>
        <dbReference type="SAM" id="MobiDB-lite"/>
    </source>
</evidence>
<dbReference type="SMART" id="SM00367">
    <property type="entry name" value="LRR_CC"/>
    <property type="match status" value="3"/>
</dbReference>
<dbReference type="GO" id="GO:0019005">
    <property type="term" value="C:SCF ubiquitin ligase complex"/>
    <property type="evidence" value="ECO:0007669"/>
    <property type="project" value="TreeGrafter"/>
</dbReference>
<feature type="compositionally biased region" description="Basic residues" evidence="1">
    <location>
        <begin position="272"/>
        <end position="287"/>
    </location>
</feature>
<feature type="region of interest" description="Disordered" evidence="1">
    <location>
        <begin position="557"/>
        <end position="643"/>
    </location>
</feature>
<feature type="region of interest" description="Disordered" evidence="1">
    <location>
        <begin position="248"/>
        <end position="287"/>
    </location>
</feature>
<evidence type="ECO:0008006" key="4">
    <source>
        <dbReference type="Google" id="ProtNLM"/>
    </source>
</evidence>
<sequence length="643" mass="69947">MGTIAVPATFPAEIVQRICEIVYLDSVPLCSLRLIDPPLVPSAAFDGQSSLSLIDDTQRVLFQLCLVNRAFYRYAHPLLCRRVQITLPYRFMHLLQLAQGPAPMASLGATTLGSIRLLEFSSFRAMGLRRTVGESTEHRFVTPERLIALIHAATGLVAFGSSPTMDSALSLEVLEALLIRDGESSRPMRLRDVSMERGAHVVHNALQSLDFCGCVSPKFLEAMNAFVSKYLERGSQAYAMYDVLEEDESDPNGMRESDDGERRGRSRLWTPHARRTSPMRHMSRGHQRTFPSVQRLGLTCVSLERSILAAFVLSFPNLTHLDLSQTRVDAAMLRSLGQSSVRLESVSLSRCRALTSESLVDFLVHSPTTAGLQELALQGTLLFPTPVSPDDMLTILTSARCLRRGALRYLDLGGCPLTDEALEVMAPQQALLDLGLSAIPALTLQGVCMFLQRAAPNVQVLDLTHTATASGTMHVVRLYHELLGPCTQPPTSVSIAEQLAKLGIRKDSAPTPWQPPSNLRIVGLSQAVLATVHGGVGSWKTIWGAGRRGWVVDTAAGPNPEAFDIPEPDDLDDQRGRPRMARSVQRSTSVGVPRHAAGVPLEPLSAAEPASVARGVSPRPTPTAAFESRSRSLSLSRGTPNRA</sequence>
<name>A0AAF0EFV1_9BASI</name>
<feature type="compositionally biased region" description="Basic and acidic residues" evidence="1">
    <location>
        <begin position="253"/>
        <end position="263"/>
    </location>
</feature>
<protein>
    <recommendedName>
        <fullName evidence="4">RNI-like protein</fullName>
    </recommendedName>
</protein>
<evidence type="ECO:0000313" key="2">
    <source>
        <dbReference type="EMBL" id="WFD21916.1"/>
    </source>
</evidence>
<dbReference type="InterPro" id="IPR006553">
    <property type="entry name" value="Leu-rich_rpt_Cys-con_subtyp"/>
</dbReference>